<comment type="caution">
    <text evidence="3">The sequence shown here is derived from an EMBL/GenBank/DDBJ whole genome shotgun (WGS) entry which is preliminary data.</text>
</comment>
<dbReference type="EMBL" id="CAJOBQ010001125">
    <property type="protein sequence ID" value="CAF4458201.1"/>
    <property type="molecule type" value="Genomic_DNA"/>
</dbReference>
<dbReference type="Proteomes" id="UP000663862">
    <property type="component" value="Unassembled WGS sequence"/>
</dbReference>
<feature type="domain" description="RDRP core" evidence="2">
    <location>
        <begin position="516"/>
        <end position="1092"/>
    </location>
</feature>
<protein>
    <recommendedName>
        <fullName evidence="1">RNA-dependent RNA polymerase</fullName>
        <ecNumber evidence="1">2.7.7.48</ecNumber>
    </recommendedName>
</protein>
<dbReference type="GO" id="GO:0030422">
    <property type="term" value="P:siRNA processing"/>
    <property type="evidence" value="ECO:0007669"/>
    <property type="project" value="TreeGrafter"/>
</dbReference>
<sequence length="1473" mass="170505">MASSQQRLDNERRNSITSTISLWDKLPETKSAPVDIANDNDFIDEDDPTENDTEEEVDILDNNPPTTMHKRFASSLNLKNLEQSVQLWQFEEYDQIKIIAHQEDMGRAKTELQRRLSSQELRWIPNDGERIRSWHLGLSFLRFQLKRTQQIDMILLTSIRPFACWFRFKNTVEEQQNRRVVTQTERLQPIRYGHPPRFRIFLRYGALIELDEFCYSSQHSWSNNLPTRFALFIDNERSGGTIEWVIEYPENRIKKQLLAKNVDRYVIIHLLPDGFAMYICQKCNMNEFIAVAGKPRNVVRSPSHPSSDPLRGPMRSRGLIRPLLVAAPVRQRPSYDKYKRIGTREGIHFPTVQFEFRIDPNQLANEQARNAVQRTYNVLVQFFTSHHIKICYGRINSNPGPQIDLLSTLKLPSLIMKYSWQMLLNIGYRLQVQIDHQFCDDLSLLSREKWNADDLFYRVCVYLWRLFTLEPFVNLSEKLNEAIAESKRKRENSTFGLINSLNCEYNTETYVPSVTLTPTLIRIKPLKLCRTNRVLRATQEFGNALEHFALVDIRDENGERLQSFHFRDLHGHFLEYLERGFPLMDNNRAYRYLHHSQSQIRSSQFWFYHHEPGLNRSLDEAYEWMGTFDAERNVAKNASRIALCFSTTTPTIEIDPQYVHSIPDIKTTDEKLVFTDGCGTLSEKLSHDIRKSLGKGPFSVVQFRYAGAKGVVSVNPQLGPGYRLCIRRSMDKFVSEHRCFEVCKVSAPRSLYLNRQVILLLSNRRVADSVFLMLQQRNNFALIRSLLRNDDAKYLLVEKLPYWFLPIGAKIDFVHEPFFRQVLITACLSSVRDILRRTRICVSRNKARNMFGIIDEYNVLKPDEVFVQYTQLHDREDANGRGKSKTTRILHNCKVVVTKNPCHHPGDVRTFTAVDHAALKHLKDVIVFSQQGNCPAPHQISGSDLDGDEYAVIWHEDLVPLQTDNAEPYNYDSNTKPMELDRPVGRSDIHDVVLNIAESDFLGRLSNLHLAYADLFGVDSDIKPQADVLSTIGLAGAISEEVDSGKTGVHPLNDMKIKKQKDALGDSRPDFMENANMKSYRSDKILGKLYRASRRTLPLWNKLLRRHRYLRHLQVRTPEDEDEEQDQEVVVEDDQANMIPLDSSLLTTNQSSVNHEMSAIASQLFYVYRQEMLEILNLYGLSHESDLWCRQATNIAGSELEDTAFTQLEQLVTRTRDAFSMHLMSFCPDDNSNCDGTTAFESLCDYCQHLHNSVASALYREAYSGQNGLERAPILSLPWLFAAALLKSHKRELTPMQGLLSVGMRAAINLLIENNRLKLDGLTIEFRTSKNDQLIANIDCTVCVFVEILHRCLKPKSFTLWPMILSKFIRETKSFTCEASSVEEYNTIDDWSLVFSNHDQDDMYVATLISIQWTEDVDELMHSYFENILEICFTLSQSMEDDNNDYLRVSEEIILILQRIAIEETPFPKKHRK</sequence>
<dbReference type="EC" id="2.7.7.48" evidence="1"/>
<organism evidence="3 5">
    <name type="scientific">Rotaria socialis</name>
    <dbReference type="NCBI Taxonomy" id="392032"/>
    <lineage>
        <taxon>Eukaryota</taxon>
        <taxon>Metazoa</taxon>
        <taxon>Spiralia</taxon>
        <taxon>Gnathifera</taxon>
        <taxon>Rotifera</taxon>
        <taxon>Eurotatoria</taxon>
        <taxon>Bdelloidea</taxon>
        <taxon>Philodinida</taxon>
        <taxon>Philodinidae</taxon>
        <taxon>Rotaria</taxon>
    </lineage>
</organism>
<comment type="catalytic activity">
    <reaction evidence="1">
        <text>RNA(n) + a ribonucleoside 5'-triphosphate = RNA(n+1) + diphosphate</text>
        <dbReference type="Rhea" id="RHEA:21248"/>
        <dbReference type="Rhea" id="RHEA-COMP:14527"/>
        <dbReference type="Rhea" id="RHEA-COMP:17342"/>
        <dbReference type="ChEBI" id="CHEBI:33019"/>
        <dbReference type="ChEBI" id="CHEBI:61557"/>
        <dbReference type="ChEBI" id="CHEBI:140395"/>
        <dbReference type="EC" id="2.7.7.48"/>
    </reaction>
</comment>
<gene>
    <name evidence="3" type="ORF">FME351_LOCUS6997</name>
    <name evidence="4" type="ORF">TSG867_LOCUS17570</name>
</gene>
<evidence type="ECO:0000313" key="5">
    <source>
        <dbReference type="Proteomes" id="UP000663869"/>
    </source>
</evidence>
<dbReference type="InterPro" id="IPR057596">
    <property type="entry name" value="RDRP_core"/>
</dbReference>
<dbReference type="GO" id="GO:0031380">
    <property type="term" value="C:nuclear RNA-directed RNA polymerase complex"/>
    <property type="evidence" value="ECO:0007669"/>
    <property type="project" value="TreeGrafter"/>
</dbReference>
<keyword evidence="1" id="KW-0694">RNA-binding</keyword>
<name>A0A817YGP2_9BILA</name>
<keyword evidence="1" id="KW-0696">RNA-directed RNA polymerase</keyword>
<evidence type="ECO:0000313" key="4">
    <source>
        <dbReference type="EMBL" id="CAF4458201.1"/>
    </source>
</evidence>
<dbReference type="InterPro" id="IPR007855">
    <property type="entry name" value="RDRP"/>
</dbReference>
<dbReference type="Proteomes" id="UP000663869">
    <property type="component" value="Unassembled WGS sequence"/>
</dbReference>
<proteinExistence type="inferred from homology"/>
<dbReference type="EMBL" id="CAJNYU010000634">
    <property type="protein sequence ID" value="CAF3378304.1"/>
    <property type="molecule type" value="Genomic_DNA"/>
</dbReference>
<evidence type="ECO:0000313" key="3">
    <source>
        <dbReference type="EMBL" id="CAF3378304.1"/>
    </source>
</evidence>
<reference evidence="3" key="1">
    <citation type="submission" date="2021-02" db="EMBL/GenBank/DDBJ databases">
        <authorList>
            <person name="Nowell W R."/>
        </authorList>
    </citation>
    <scope>NUCLEOTIDE SEQUENCE</scope>
</reference>
<keyword evidence="1" id="KW-0548">Nucleotidyltransferase</keyword>
<evidence type="ECO:0000256" key="1">
    <source>
        <dbReference type="RuleBase" id="RU363098"/>
    </source>
</evidence>
<accession>A0A817YGP2</accession>
<evidence type="ECO:0000259" key="2">
    <source>
        <dbReference type="Pfam" id="PF05183"/>
    </source>
</evidence>
<dbReference type="GO" id="GO:0003968">
    <property type="term" value="F:RNA-directed RNA polymerase activity"/>
    <property type="evidence" value="ECO:0007669"/>
    <property type="project" value="UniProtKB-KW"/>
</dbReference>
<dbReference type="PANTHER" id="PTHR23079:SF55">
    <property type="entry name" value="RNA-DIRECTED RNA POLYMERASE"/>
    <property type="match status" value="1"/>
</dbReference>
<dbReference type="GO" id="GO:0003723">
    <property type="term" value="F:RNA binding"/>
    <property type="evidence" value="ECO:0007669"/>
    <property type="project" value="UniProtKB-KW"/>
</dbReference>
<comment type="similarity">
    <text evidence="1">Belongs to the RdRP family.</text>
</comment>
<dbReference type="Pfam" id="PF05183">
    <property type="entry name" value="RdRP"/>
    <property type="match status" value="1"/>
</dbReference>
<dbReference type="PANTHER" id="PTHR23079">
    <property type="entry name" value="RNA-DEPENDENT RNA POLYMERASE"/>
    <property type="match status" value="1"/>
</dbReference>
<keyword evidence="1" id="KW-0808">Transferase</keyword>